<evidence type="ECO:0000313" key="3">
    <source>
        <dbReference type="EMBL" id="CZR62663.1"/>
    </source>
</evidence>
<dbReference type="InterPro" id="IPR056693">
    <property type="entry name" value="DUF7791"/>
</dbReference>
<dbReference type="PANTHER" id="PTHR10039:SF5">
    <property type="entry name" value="NACHT DOMAIN-CONTAINING PROTEIN"/>
    <property type="match status" value="1"/>
</dbReference>
<organism evidence="3 4">
    <name type="scientific">Phialocephala subalpina</name>
    <dbReference type="NCBI Taxonomy" id="576137"/>
    <lineage>
        <taxon>Eukaryota</taxon>
        <taxon>Fungi</taxon>
        <taxon>Dikarya</taxon>
        <taxon>Ascomycota</taxon>
        <taxon>Pezizomycotina</taxon>
        <taxon>Leotiomycetes</taxon>
        <taxon>Helotiales</taxon>
        <taxon>Mollisiaceae</taxon>
        <taxon>Phialocephala</taxon>
        <taxon>Phialocephala fortinii species complex</taxon>
    </lineage>
</organism>
<feature type="region of interest" description="Disordered" evidence="1">
    <location>
        <begin position="312"/>
        <end position="363"/>
    </location>
</feature>
<dbReference type="OrthoDB" id="443402at2759"/>
<sequence length="502" mass="56086">MSKEGMLRPILGGALTQVPSLTAAIFPERWQWFRLLGGDVNSWTLPELISAFELLLQQASNKLKICLFIDGLDDFDGDHSDLNDIIRAAVQHPCIKACLASRPWPVFEDDFSTHPSLMLQHLTYSDIVAYSEEKPRSHPGFLALQRQEPYYTSCLIESIAVQSDGVFLWVFLVVRSLMAGLSNSDRISDLQRRLEDLPSDLEDLYQKMFDSIEPFYVSGAYQLLSLARDGQGSLTALALSFADEEDATLATKREVIPIEDDEKLNRYESIKRRLSGCCKGFLEIPYLACSGEDMVNDIPAQDEPAVGVIDGIESTAQNPPDPVGLASLCPTGSMDPSLPDESAHEDLEDRSLTPPSDPDRGIPGLFEQLEQLYETSDFRQGRIPGFSRPYGGVGTDRGDRKRQQDDPWLDSHGSTLAYRRARHTLSTRLRRREELTLVNESLRPIRDLIDPARMAVETEHDAGESGEDPIVEIITSISTHPAYSEVAYLHCTARDFSRAHTL</sequence>
<dbReference type="EMBL" id="FJOG01000021">
    <property type="protein sequence ID" value="CZR62663.1"/>
    <property type="molecule type" value="Genomic_DNA"/>
</dbReference>
<dbReference type="STRING" id="576137.A0A1L7XCC3"/>
<evidence type="ECO:0000256" key="1">
    <source>
        <dbReference type="SAM" id="MobiDB-lite"/>
    </source>
</evidence>
<feature type="domain" description="DUF7791" evidence="2">
    <location>
        <begin position="211"/>
        <end position="290"/>
    </location>
</feature>
<proteinExistence type="predicted"/>
<protein>
    <recommendedName>
        <fullName evidence="2">DUF7791 domain-containing protein</fullName>
    </recommendedName>
</protein>
<reference evidence="3 4" key="1">
    <citation type="submission" date="2016-03" db="EMBL/GenBank/DDBJ databases">
        <authorList>
            <person name="Ploux O."/>
        </authorList>
    </citation>
    <scope>NUCLEOTIDE SEQUENCE [LARGE SCALE GENOMIC DNA]</scope>
    <source>
        <strain evidence="3 4">UAMH 11012</strain>
    </source>
</reference>
<feature type="region of interest" description="Disordered" evidence="1">
    <location>
        <begin position="377"/>
        <end position="412"/>
    </location>
</feature>
<dbReference type="AlphaFoldDB" id="A0A1L7XCC3"/>
<evidence type="ECO:0000313" key="4">
    <source>
        <dbReference type="Proteomes" id="UP000184330"/>
    </source>
</evidence>
<accession>A0A1L7XCC3</accession>
<gene>
    <name evidence="3" type="ORF">PAC_12560</name>
</gene>
<name>A0A1L7XCC3_9HELO</name>
<keyword evidence="4" id="KW-1185">Reference proteome</keyword>
<feature type="compositionally biased region" description="Basic and acidic residues" evidence="1">
    <location>
        <begin position="396"/>
        <end position="405"/>
    </location>
</feature>
<dbReference type="Proteomes" id="UP000184330">
    <property type="component" value="Unassembled WGS sequence"/>
</dbReference>
<feature type="compositionally biased region" description="Basic and acidic residues" evidence="1">
    <location>
        <begin position="341"/>
        <end position="351"/>
    </location>
</feature>
<dbReference type="Pfam" id="PF25053">
    <property type="entry name" value="DUF7791"/>
    <property type="match status" value="1"/>
</dbReference>
<evidence type="ECO:0000259" key="2">
    <source>
        <dbReference type="Pfam" id="PF25053"/>
    </source>
</evidence>
<dbReference type="PANTHER" id="PTHR10039">
    <property type="entry name" value="AMELOGENIN"/>
    <property type="match status" value="1"/>
</dbReference>